<dbReference type="InterPro" id="IPR011006">
    <property type="entry name" value="CheY-like_superfamily"/>
</dbReference>
<name>A0A1W2G7E7_REIFA</name>
<accession>A0A1W2G7E7</accession>
<sequence>MSAYKVIIIDDEPPAREVIKHFLKDHEDFELAGEAENGFDGLKLIQAQNPDLIFLDIQMPKLTGFELLELIDQPPTIIFSTAYDQYALKAFELHAADYLLKPYNRERFEDGLAKAKTLISQTTAPLATESLVREYLQEPAHRLVVKDGTKIDIIPTDEIIRIAAQDDYSEIITAKGKHLKKQTMKHLEQVLDPKKFVRVHRSSIVQVSQIGKIDKYGKETHLAQLKNGDEVVVSATGYTKLKELLGW</sequence>
<dbReference type="PANTHER" id="PTHR37299">
    <property type="entry name" value="TRANSCRIPTIONAL REGULATOR-RELATED"/>
    <property type="match status" value="1"/>
</dbReference>
<evidence type="ECO:0000313" key="5">
    <source>
        <dbReference type="Proteomes" id="UP000192472"/>
    </source>
</evidence>
<keyword evidence="5" id="KW-1185">Reference proteome</keyword>
<dbReference type="OrthoDB" id="1646880at2"/>
<dbReference type="SUPFAM" id="SSF52172">
    <property type="entry name" value="CheY-like"/>
    <property type="match status" value="1"/>
</dbReference>
<dbReference type="InterPro" id="IPR001789">
    <property type="entry name" value="Sig_transdc_resp-reg_receiver"/>
</dbReference>
<dbReference type="Pfam" id="PF00072">
    <property type="entry name" value="Response_reg"/>
    <property type="match status" value="1"/>
</dbReference>
<evidence type="ECO:0000259" key="2">
    <source>
        <dbReference type="PROSITE" id="PS50110"/>
    </source>
</evidence>
<reference evidence="4 5" key="1">
    <citation type="submission" date="2017-04" db="EMBL/GenBank/DDBJ databases">
        <authorList>
            <person name="Afonso C.L."/>
            <person name="Miller P.J."/>
            <person name="Scott M.A."/>
            <person name="Spackman E."/>
            <person name="Goraichik I."/>
            <person name="Dimitrov K.M."/>
            <person name="Suarez D.L."/>
            <person name="Swayne D.E."/>
        </authorList>
    </citation>
    <scope>NUCLEOTIDE SEQUENCE [LARGE SCALE GENOMIC DNA]</scope>
    <source>
        <strain evidence="4 5">DSM 26133</strain>
    </source>
</reference>
<feature type="domain" description="HTH LytTR-type" evidence="3">
    <location>
        <begin position="143"/>
        <end position="247"/>
    </location>
</feature>
<evidence type="ECO:0000256" key="1">
    <source>
        <dbReference type="PROSITE-ProRule" id="PRU00169"/>
    </source>
</evidence>
<organism evidence="4 5">
    <name type="scientific">Reichenbachiella faecimaris</name>
    <dbReference type="NCBI Taxonomy" id="692418"/>
    <lineage>
        <taxon>Bacteria</taxon>
        <taxon>Pseudomonadati</taxon>
        <taxon>Bacteroidota</taxon>
        <taxon>Cytophagia</taxon>
        <taxon>Cytophagales</taxon>
        <taxon>Reichenbachiellaceae</taxon>
        <taxon>Reichenbachiella</taxon>
    </lineage>
</organism>
<dbReference type="PROSITE" id="PS50110">
    <property type="entry name" value="RESPONSE_REGULATORY"/>
    <property type="match status" value="1"/>
</dbReference>
<keyword evidence="1" id="KW-0597">Phosphoprotein</keyword>
<protein>
    <submittedName>
        <fullName evidence="4">Two component transcriptional regulator, LytTR family</fullName>
    </submittedName>
</protein>
<dbReference type="InterPro" id="IPR007492">
    <property type="entry name" value="LytTR_DNA-bd_dom"/>
</dbReference>
<gene>
    <name evidence="4" type="ORF">SAMN04488029_0954</name>
</gene>
<dbReference type="EMBL" id="FWYF01000001">
    <property type="protein sequence ID" value="SMD32605.1"/>
    <property type="molecule type" value="Genomic_DNA"/>
</dbReference>
<dbReference type="Pfam" id="PF04397">
    <property type="entry name" value="LytTR"/>
    <property type="match status" value="1"/>
</dbReference>
<dbReference type="RefSeq" id="WP_084371258.1">
    <property type="nucleotide sequence ID" value="NZ_FWYF01000001.1"/>
</dbReference>
<dbReference type="PANTHER" id="PTHR37299:SF1">
    <property type="entry name" value="STAGE 0 SPORULATION PROTEIN A HOMOLOG"/>
    <property type="match status" value="1"/>
</dbReference>
<evidence type="ECO:0000313" key="4">
    <source>
        <dbReference type="EMBL" id="SMD32605.1"/>
    </source>
</evidence>
<dbReference type="SMART" id="SM00850">
    <property type="entry name" value="LytTR"/>
    <property type="match status" value="1"/>
</dbReference>
<feature type="domain" description="Response regulatory" evidence="2">
    <location>
        <begin position="5"/>
        <end position="116"/>
    </location>
</feature>
<dbReference type="STRING" id="692418.SAMN04488029_0954"/>
<dbReference type="SMART" id="SM00448">
    <property type="entry name" value="REC"/>
    <property type="match status" value="1"/>
</dbReference>
<dbReference type="GO" id="GO:0000156">
    <property type="term" value="F:phosphorelay response regulator activity"/>
    <property type="evidence" value="ECO:0007669"/>
    <property type="project" value="InterPro"/>
</dbReference>
<dbReference type="Gene3D" id="3.40.50.2300">
    <property type="match status" value="1"/>
</dbReference>
<dbReference type="Gene3D" id="2.40.50.1020">
    <property type="entry name" value="LytTr DNA-binding domain"/>
    <property type="match status" value="1"/>
</dbReference>
<evidence type="ECO:0000259" key="3">
    <source>
        <dbReference type="PROSITE" id="PS50930"/>
    </source>
</evidence>
<dbReference type="InterPro" id="IPR046947">
    <property type="entry name" value="LytR-like"/>
</dbReference>
<feature type="modified residue" description="4-aspartylphosphate" evidence="1">
    <location>
        <position position="56"/>
    </location>
</feature>
<dbReference type="PROSITE" id="PS50930">
    <property type="entry name" value="HTH_LYTTR"/>
    <property type="match status" value="1"/>
</dbReference>
<dbReference type="AlphaFoldDB" id="A0A1W2G7E7"/>
<dbReference type="GO" id="GO:0003677">
    <property type="term" value="F:DNA binding"/>
    <property type="evidence" value="ECO:0007669"/>
    <property type="project" value="InterPro"/>
</dbReference>
<dbReference type="Proteomes" id="UP000192472">
    <property type="component" value="Unassembled WGS sequence"/>
</dbReference>
<proteinExistence type="predicted"/>